<evidence type="ECO:0008006" key="4">
    <source>
        <dbReference type="Google" id="ProtNLM"/>
    </source>
</evidence>
<reference evidence="2 3" key="1">
    <citation type="submission" date="2018-06" db="EMBL/GenBank/DDBJ databases">
        <title>Pedobacter endophyticus sp. nov., an endophytic bacterium isolated from a leaf of Triticum aestivum.</title>
        <authorList>
            <person name="Zhang L."/>
        </authorList>
    </citation>
    <scope>NUCLEOTIDE SEQUENCE [LARGE SCALE GENOMIC DNA]</scope>
    <source>
        <strain evidence="2 3">CM134L-2</strain>
    </source>
</reference>
<gene>
    <name evidence="2" type="ORF">DPV69_06195</name>
</gene>
<keyword evidence="3" id="KW-1185">Reference proteome</keyword>
<accession>A0A443Z2Z3</accession>
<dbReference type="RefSeq" id="WP_128353316.1">
    <property type="nucleotide sequence ID" value="NZ_QMHN01000001.1"/>
</dbReference>
<evidence type="ECO:0000313" key="2">
    <source>
        <dbReference type="EMBL" id="RWU10917.1"/>
    </source>
</evidence>
<proteinExistence type="predicted"/>
<keyword evidence="1" id="KW-1133">Transmembrane helix</keyword>
<evidence type="ECO:0000313" key="3">
    <source>
        <dbReference type="Proteomes" id="UP000284120"/>
    </source>
</evidence>
<dbReference type="OrthoDB" id="773387at2"/>
<sequence>MQKNLRSPLKNYWKKAKRRIKAKLRTQRYRTIHAISSLVADLITNTVIIVGLLLVIFLTAVTLSFSLSIFLGSHVLGFLGATICLSLVALGLLWQRPKVERYFAGLTITRYFEKIKEKR</sequence>
<comment type="caution">
    <text evidence="2">The sequence shown here is derived from an EMBL/GenBank/DDBJ whole genome shotgun (WGS) entry which is preliminary data.</text>
</comment>
<protein>
    <recommendedName>
        <fullName evidence="4">Phage holin family protein</fullName>
    </recommendedName>
</protein>
<dbReference type="AlphaFoldDB" id="A0A443Z2Z3"/>
<dbReference type="EMBL" id="SAYW01000001">
    <property type="protein sequence ID" value="RWU10917.1"/>
    <property type="molecule type" value="Genomic_DNA"/>
</dbReference>
<feature type="transmembrane region" description="Helical" evidence="1">
    <location>
        <begin position="69"/>
        <end position="94"/>
    </location>
</feature>
<evidence type="ECO:0000256" key="1">
    <source>
        <dbReference type="SAM" id="Phobius"/>
    </source>
</evidence>
<name>A0A443Z2Z3_9SPHI</name>
<feature type="transmembrane region" description="Helical" evidence="1">
    <location>
        <begin position="38"/>
        <end position="63"/>
    </location>
</feature>
<dbReference type="Proteomes" id="UP000284120">
    <property type="component" value="Unassembled WGS sequence"/>
</dbReference>
<organism evidence="2 3">
    <name type="scientific">Pedobacter chitinilyticus</name>
    <dbReference type="NCBI Taxonomy" id="2233776"/>
    <lineage>
        <taxon>Bacteria</taxon>
        <taxon>Pseudomonadati</taxon>
        <taxon>Bacteroidota</taxon>
        <taxon>Sphingobacteriia</taxon>
        <taxon>Sphingobacteriales</taxon>
        <taxon>Sphingobacteriaceae</taxon>
        <taxon>Pedobacter</taxon>
    </lineage>
</organism>
<keyword evidence="1" id="KW-0472">Membrane</keyword>
<keyword evidence="1" id="KW-0812">Transmembrane</keyword>